<organism evidence="1">
    <name type="scientific">Anguilla anguilla</name>
    <name type="common">European freshwater eel</name>
    <name type="synonym">Muraena anguilla</name>
    <dbReference type="NCBI Taxonomy" id="7936"/>
    <lineage>
        <taxon>Eukaryota</taxon>
        <taxon>Metazoa</taxon>
        <taxon>Chordata</taxon>
        <taxon>Craniata</taxon>
        <taxon>Vertebrata</taxon>
        <taxon>Euteleostomi</taxon>
        <taxon>Actinopterygii</taxon>
        <taxon>Neopterygii</taxon>
        <taxon>Teleostei</taxon>
        <taxon>Anguilliformes</taxon>
        <taxon>Anguillidae</taxon>
        <taxon>Anguilla</taxon>
    </lineage>
</organism>
<accession>A0A0E9R7C3</accession>
<reference evidence="1" key="2">
    <citation type="journal article" date="2015" name="Fish Shellfish Immunol.">
        <title>Early steps in the European eel (Anguilla anguilla)-Vibrio vulnificus interaction in the gills: Role of the RtxA13 toxin.</title>
        <authorList>
            <person name="Callol A."/>
            <person name="Pajuelo D."/>
            <person name="Ebbesson L."/>
            <person name="Teles M."/>
            <person name="MacKenzie S."/>
            <person name="Amaro C."/>
        </authorList>
    </citation>
    <scope>NUCLEOTIDE SEQUENCE</scope>
</reference>
<reference evidence="1" key="1">
    <citation type="submission" date="2014-11" db="EMBL/GenBank/DDBJ databases">
        <authorList>
            <person name="Amaro Gonzalez C."/>
        </authorList>
    </citation>
    <scope>NUCLEOTIDE SEQUENCE</scope>
</reference>
<dbReference type="EMBL" id="GBXM01083890">
    <property type="protein sequence ID" value="JAH24687.1"/>
    <property type="molecule type" value="Transcribed_RNA"/>
</dbReference>
<name>A0A0E9R7C3_ANGAN</name>
<sequence>MHTLEKHSLLYLAPQKCLNSLQKLHSQHITLHFLTPQPSTLTVANIHCKALQASTAVLYDMLVTSEM</sequence>
<dbReference type="AlphaFoldDB" id="A0A0E9R7C3"/>
<evidence type="ECO:0000313" key="1">
    <source>
        <dbReference type="EMBL" id="JAH24687.1"/>
    </source>
</evidence>
<protein>
    <submittedName>
        <fullName evidence="1">Uncharacterized protein</fullName>
    </submittedName>
</protein>
<proteinExistence type="predicted"/>